<reference evidence="2 3" key="1">
    <citation type="journal article" date="2015" name="Genome Announc.">
        <title>Complete Genome Sequence of Pelosinus fermentans JBW45, a Member of a Remarkably Competitive Group of Negativicutes in the Firmicutes Phylum.</title>
        <authorList>
            <person name="De Leon K.B."/>
            <person name="Utturkar S.M."/>
            <person name="Camilleri L.B."/>
            <person name="Elias D.A."/>
            <person name="Arkin A.P."/>
            <person name="Fields M.W."/>
            <person name="Brown S.D."/>
            <person name="Wall J.D."/>
        </authorList>
    </citation>
    <scope>NUCLEOTIDE SEQUENCE [LARGE SCALE GENOMIC DNA]</scope>
    <source>
        <strain evidence="2 3">JBW45</strain>
    </source>
</reference>
<evidence type="ECO:0000313" key="2">
    <source>
        <dbReference type="EMBL" id="AJQ28600.1"/>
    </source>
</evidence>
<keyword evidence="1" id="KW-1133">Transmembrane helix</keyword>
<dbReference type="HOGENOM" id="CLU_2772237_0_0_9"/>
<dbReference type="AlphaFoldDB" id="I8TWT1"/>
<reference evidence="3" key="2">
    <citation type="submission" date="2015-02" db="EMBL/GenBank/DDBJ databases">
        <title>Complete Genome Sequence of Pelosinus fermentans JBW45.</title>
        <authorList>
            <person name="De Leon K.B."/>
            <person name="Utturkar S.M."/>
            <person name="Camilleri L.B."/>
            <person name="Arkin A.P."/>
            <person name="Fields M.W."/>
            <person name="Brown S.D."/>
            <person name="Wall J.D."/>
        </authorList>
    </citation>
    <scope>NUCLEOTIDE SEQUENCE [LARGE SCALE GENOMIC DNA]</scope>
    <source>
        <strain evidence="3">JBW45</strain>
    </source>
</reference>
<evidence type="ECO:0000313" key="3">
    <source>
        <dbReference type="Proteomes" id="UP000005361"/>
    </source>
</evidence>
<dbReference type="EMBL" id="CP010978">
    <property type="protein sequence ID" value="AJQ28600.1"/>
    <property type="molecule type" value="Genomic_DNA"/>
</dbReference>
<sequence length="69" mass="8263">MLLKEIIYLFFISTKCEQGKTKSDIKWNSVIEWNDKMLHFIVKKVVILKVFLYFTGLWLKVLVGMYFAL</sequence>
<feature type="transmembrane region" description="Helical" evidence="1">
    <location>
        <begin position="46"/>
        <end position="68"/>
    </location>
</feature>
<keyword evidence="1" id="KW-0812">Transmembrane</keyword>
<dbReference type="KEGG" id="pft:JBW_03259"/>
<protein>
    <submittedName>
        <fullName evidence="2">Uncharacterized protein</fullName>
    </submittedName>
</protein>
<evidence type="ECO:0000256" key="1">
    <source>
        <dbReference type="SAM" id="Phobius"/>
    </source>
</evidence>
<dbReference type="STRING" id="1192197.JBW_03259"/>
<organism evidence="2 3">
    <name type="scientific">Pelosinus fermentans JBW45</name>
    <dbReference type="NCBI Taxonomy" id="1192197"/>
    <lineage>
        <taxon>Bacteria</taxon>
        <taxon>Bacillati</taxon>
        <taxon>Bacillota</taxon>
        <taxon>Negativicutes</taxon>
        <taxon>Selenomonadales</taxon>
        <taxon>Sporomusaceae</taxon>
        <taxon>Pelosinus</taxon>
    </lineage>
</organism>
<proteinExistence type="predicted"/>
<dbReference type="Proteomes" id="UP000005361">
    <property type="component" value="Chromosome"/>
</dbReference>
<gene>
    <name evidence="2" type="ORF">JBW_03259</name>
</gene>
<accession>I8TWT1</accession>
<keyword evidence="1" id="KW-0472">Membrane</keyword>
<name>I8TWT1_9FIRM</name>